<feature type="coiled-coil region" evidence="5">
    <location>
        <begin position="91"/>
        <end position="118"/>
    </location>
</feature>
<dbReference type="Proteomes" id="UP001596001">
    <property type="component" value="Unassembled WGS sequence"/>
</dbReference>
<comment type="caution">
    <text evidence="7">The sequence shown here is derived from an EMBL/GenBank/DDBJ whole genome shotgun (WGS) entry which is preliminary data.</text>
</comment>
<dbReference type="RefSeq" id="WP_382433757.1">
    <property type="nucleotide sequence ID" value="NZ_JBHSHJ010000012.1"/>
</dbReference>
<evidence type="ECO:0000256" key="3">
    <source>
        <dbReference type="ARBA" id="ARBA00022989"/>
    </source>
</evidence>
<dbReference type="InterPro" id="IPR037682">
    <property type="entry name" value="TonB_C"/>
</dbReference>
<protein>
    <submittedName>
        <fullName evidence="7">Energy transducer TonB</fullName>
    </submittedName>
</protein>
<dbReference type="PROSITE" id="PS52015">
    <property type="entry name" value="TONB_CTD"/>
    <property type="match status" value="1"/>
</dbReference>
<evidence type="ECO:0000256" key="2">
    <source>
        <dbReference type="ARBA" id="ARBA00022692"/>
    </source>
</evidence>
<name>A0ABV9QJT7_9BURK</name>
<evidence type="ECO:0000259" key="6">
    <source>
        <dbReference type="PROSITE" id="PS52015"/>
    </source>
</evidence>
<dbReference type="Pfam" id="PF03544">
    <property type="entry name" value="TonB_C"/>
    <property type="match status" value="1"/>
</dbReference>
<evidence type="ECO:0000256" key="1">
    <source>
        <dbReference type="ARBA" id="ARBA00004167"/>
    </source>
</evidence>
<keyword evidence="2" id="KW-0812">Transmembrane</keyword>
<dbReference type="SUPFAM" id="SSF74653">
    <property type="entry name" value="TolA/TonB C-terminal domain"/>
    <property type="match status" value="1"/>
</dbReference>
<evidence type="ECO:0000313" key="7">
    <source>
        <dbReference type="EMBL" id="MFC4789912.1"/>
    </source>
</evidence>
<organism evidence="7 8">
    <name type="scientific">Giesbergeria sinuosa</name>
    <dbReference type="NCBI Taxonomy" id="80883"/>
    <lineage>
        <taxon>Bacteria</taxon>
        <taxon>Pseudomonadati</taxon>
        <taxon>Pseudomonadota</taxon>
        <taxon>Betaproteobacteria</taxon>
        <taxon>Burkholderiales</taxon>
        <taxon>Comamonadaceae</taxon>
        <taxon>Giesbergeria</taxon>
    </lineage>
</organism>
<keyword evidence="4" id="KW-0472">Membrane</keyword>
<gene>
    <name evidence="7" type="ORF">ACFO6X_13075</name>
</gene>
<reference evidence="8" key="1">
    <citation type="journal article" date="2019" name="Int. J. Syst. Evol. Microbiol.">
        <title>The Global Catalogue of Microorganisms (GCM) 10K type strain sequencing project: providing services to taxonomists for standard genome sequencing and annotation.</title>
        <authorList>
            <consortium name="The Broad Institute Genomics Platform"/>
            <consortium name="The Broad Institute Genome Sequencing Center for Infectious Disease"/>
            <person name="Wu L."/>
            <person name="Ma J."/>
        </authorList>
    </citation>
    <scope>NUCLEOTIDE SEQUENCE [LARGE SCALE GENOMIC DNA]</scope>
    <source>
        <strain evidence="8">CCUG 49452</strain>
    </source>
</reference>
<keyword evidence="8" id="KW-1185">Reference proteome</keyword>
<evidence type="ECO:0000256" key="4">
    <source>
        <dbReference type="ARBA" id="ARBA00023136"/>
    </source>
</evidence>
<evidence type="ECO:0000256" key="5">
    <source>
        <dbReference type="SAM" id="Coils"/>
    </source>
</evidence>
<feature type="domain" description="TonB C-terminal" evidence="6">
    <location>
        <begin position="185"/>
        <end position="282"/>
    </location>
</feature>
<comment type="subcellular location">
    <subcellularLocation>
        <location evidence="1">Membrane</location>
        <topology evidence="1">Single-pass membrane protein</topology>
    </subcellularLocation>
</comment>
<proteinExistence type="predicted"/>
<accession>A0ABV9QJT7</accession>
<dbReference type="InterPro" id="IPR006260">
    <property type="entry name" value="TonB/TolA_C"/>
</dbReference>
<dbReference type="Gene3D" id="3.30.1150.10">
    <property type="match status" value="1"/>
</dbReference>
<keyword evidence="5" id="KW-0175">Coiled coil</keyword>
<dbReference type="EMBL" id="JBHSHJ010000012">
    <property type="protein sequence ID" value="MFC4789912.1"/>
    <property type="molecule type" value="Genomic_DNA"/>
</dbReference>
<evidence type="ECO:0000313" key="8">
    <source>
        <dbReference type="Proteomes" id="UP001596001"/>
    </source>
</evidence>
<sequence>MKSPAFFSSFNTLQWALTMSVALHAGLLTVRFVHPEAFHRVFQDTPLEVILVNARSDERPDQAQAIAQHALAGGGEAAQGRASSPLPYSALTKVGDDYEEAQRQLDALQVQQMRLLAQLRQQLAALPPSDPQNVVAGRAPEEQEEKRRQLLKLLAEIEKRINDENARPKKRYISPATRNEVYAVYYDTMRRKVEDKGTANFPERNGQKIYGELTMIVTVNHDGRVLETEVVQSSGNSLLDRRAEAIARAAGPFEPFGQAMRSQADQIAVVSRFKFTRDQTLETHVQ</sequence>
<keyword evidence="3" id="KW-1133">Transmembrane helix</keyword>
<dbReference type="NCBIfam" id="TIGR01352">
    <property type="entry name" value="tonB_Cterm"/>
    <property type="match status" value="1"/>
</dbReference>